<reference evidence="4 5" key="3">
    <citation type="submission" date="2022-01" db="EMBL/GenBank/DDBJ databases">
        <authorList>
            <person name="Zhou L.Y."/>
        </authorList>
    </citation>
    <scope>NUCLEOTIDE SEQUENCE [LARGE SCALE GENOMIC DNA]</scope>
    <source>
        <strain evidence="4 5">TLK-CK17</strain>
    </source>
</reference>
<accession>A0ABS9HS26</accession>
<dbReference type="PANTHER" id="PTHR30413:SF10">
    <property type="entry name" value="CAPSULE POLYSACCHARIDE EXPORT INNER-MEMBRANE PROTEIN CTRC"/>
    <property type="match status" value="1"/>
</dbReference>
<gene>
    <name evidence="4" type="ORF">L3V18_05885</name>
</gene>
<organism evidence="4 5">
    <name type="scientific">Marilutibacter chinensis</name>
    <dbReference type="NCBI Taxonomy" id="2912247"/>
    <lineage>
        <taxon>Bacteria</taxon>
        <taxon>Pseudomonadati</taxon>
        <taxon>Pseudomonadota</taxon>
        <taxon>Gammaproteobacteria</taxon>
        <taxon>Lysobacterales</taxon>
        <taxon>Lysobacteraceae</taxon>
        <taxon>Marilutibacter</taxon>
    </lineage>
</organism>
<dbReference type="Proteomes" id="UP001430796">
    <property type="component" value="Unassembled WGS sequence"/>
</dbReference>
<protein>
    <submittedName>
        <fullName evidence="4">ABC transporter permease</fullName>
    </submittedName>
</protein>
<dbReference type="EMBL" id="JAKJPO010000003">
    <property type="protein sequence ID" value="MCF7221321.1"/>
    <property type="molecule type" value="Genomic_DNA"/>
</dbReference>
<keyword evidence="2" id="KW-0813">Transport</keyword>
<feature type="transmembrane region" description="Helical" evidence="3">
    <location>
        <begin position="112"/>
        <end position="133"/>
    </location>
</feature>
<feature type="transmembrane region" description="Helical" evidence="3">
    <location>
        <begin position="230"/>
        <end position="251"/>
    </location>
</feature>
<dbReference type="PANTHER" id="PTHR30413">
    <property type="entry name" value="INNER MEMBRANE TRANSPORT PERMEASE"/>
    <property type="match status" value="1"/>
</dbReference>
<comment type="similarity">
    <text evidence="1">Belongs to the ABC-2 integral membrane protein family.</text>
</comment>
<keyword evidence="5" id="KW-1185">Reference proteome</keyword>
<feature type="transmembrane region" description="Helical" evidence="3">
    <location>
        <begin position="37"/>
        <end position="58"/>
    </location>
</feature>
<evidence type="ECO:0000313" key="5">
    <source>
        <dbReference type="Proteomes" id="UP001430796"/>
    </source>
</evidence>
<keyword evidence="3" id="KW-0812">Transmembrane</keyword>
<evidence type="ECO:0000313" key="4">
    <source>
        <dbReference type="EMBL" id="MCF7221321.1"/>
    </source>
</evidence>
<name>A0ABS9HS26_9GAMM</name>
<comment type="caution">
    <text evidence="4">The sequence shown here is derived from an EMBL/GenBank/DDBJ whole genome shotgun (WGS) entry which is preliminary data.</text>
</comment>
<reference evidence="5" key="1">
    <citation type="submission" date="2022-01" db="EMBL/GenBank/DDBJ databases">
        <title>Lysobacter chinensis sp. nov., a bacterium isolated from cow dung compost.</title>
        <authorList>
            <person name="Zhou L.Y."/>
        </authorList>
    </citation>
    <scope>NUCLEOTIDE SEQUENCE [LARGE SCALE GENOMIC DNA]</scope>
    <source>
        <strain evidence="5">TLK-CK17</strain>
    </source>
</reference>
<feature type="transmembrane region" description="Helical" evidence="3">
    <location>
        <begin position="175"/>
        <end position="192"/>
    </location>
</feature>
<dbReference type="RefSeq" id="WP_237053764.1">
    <property type="nucleotide sequence ID" value="NZ_JAKJPO010000003.1"/>
</dbReference>
<evidence type="ECO:0000256" key="1">
    <source>
        <dbReference type="ARBA" id="ARBA00007783"/>
    </source>
</evidence>
<reference evidence="4 5" key="2">
    <citation type="submission" date="2022-01" db="EMBL/GenBank/DDBJ databases">
        <title>Lysobacter chinensis sp. nov., a bacterium isolated from cow dung compost.</title>
        <authorList>
            <person name="Liu Y."/>
        </authorList>
    </citation>
    <scope>NUCLEOTIDE SEQUENCE [LARGE SCALE GENOMIC DNA]</scope>
    <source>
        <strain evidence="4 5">TLK-CK17</strain>
    </source>
</reference>
<feature type="transmembrane region" description="Helical" evidence="3">
    <location>
        <begin position="145"/>
        <end position="168"/>
    </location>
</feature>
<evidence type="ECO:0000256" key="2">
    <source>
        <dbReference type="ARBA" id="ARBA00022448"/>
    </source>
</evidence>
<proteinExistence type="inferred from homology"/>
<keyword evidence="3" id="KW-1133">Transmembrane helix</keyword>
<feature type="transmembrane region" description="Helical" evidence="3">
    <location>
        <begin position="64"/>
        <end position="81"/>
    </location>
</feature>
<sequence>MNRLISDFRGSFSHRAFWAYAVWLDVVTKYRRTRLGILWLVLPPVAYILGLGNLYAVIVGRDPWYFVPHLGVGYVLWRFAIQSVTESADVFTVHQAFIMDGRVRFTDYVLRVFARSSLYMAVGFLVLLVVFLVDPLVELKAIPLLLITVPIYVLNVLWMAMLVALVGARYRDTRELISTGLIFGFLLTPIIWDASLVPPDSIRGMVVRFNPFFHLIEFVRAPILGHFPEVHSLVAVAALTLFGWGAAAVVYSRYSRFIPLWL</sequence>
<keyword evidence="3" id="KW-0472">Membrane</keyword>
<evidence type="ECO:0000256" key="3">
    <source>
        <dbReference type="SAM" id="Phobius"/>
    </source>
</evidence>